<keyword evidence="3" id="KW-0732">Signal</keyword>
<evidence type="ECO:0000256" key="2">
    <source>
        <dbReference type="SAM" id="Phobius"/>
    </source>
</evidence>
<feature type="compositionally biased region" description="Low complexity" evidence="1">
    <location>
        <begin position="269"/>
        <end position="285"/>
    </location>
</feature>
<accession>A0A7J5U590</accession>
<gene>
    <name evidence="4" type="ORF">F5984_03030</name>
</gene>
<protein>
    <recommendedName>
        <fullName evidence="6">Protein BatD</fullName>
    </recommendedName>
</protein>
<sequence length="518" mass="55507">MKIRIFAKFLVLFFCAVAGLKAQQIDNVPVIELGTPTFSIDRPYTISVLVRNSDSRPVIAFPDIPGLAKRGTATSISTSELEGQTVVSQVITQTYMALQSGTIRVPPFSITVNGVTVRSEGTVLQVRPANTLPGSSSGLSAPLKIPTESGAAFLSLRSTKNGVFVGEGFGVQLSLFVSDSYPFELRFDGVDAQLQTVLKQLRPTNAWEEDAGIRELTGQPVVINGRKFTEYIIFQGTFFPLSAEPIQLPSVSLNLLRVRQSDRLPDPTPSTSATATSSESGTPGARRPQPAPKSAEMVERVPFITLPLSIAVKPLPAHPLRGQVPVGSYRLVESIDRTKVASGQSTRYTIRVEGTGNIAALQPPLLSNQRALTAVEPMSPATDAGLEALPAGSNQQINRLNGQVTGSKTFSYFLVPRRGGKLPLSSLFGLVYFDPQTARYDTLMPVTVLTVGEGASVGAPALATENGAQANSIDALYAGLNQMDSTRQPLNWVVLARAIANVLLVLMILGMIFVFLRK</sequence>
<evidence type="ECO:0000313" key="5">
    <source>
        <dbReference type="Proteomes" id="UP000488299"/>
    </source>
</evidence>
<name>A0A7J5U590_9BACT</name>
<dbReference type="Pfam" id="PF13584">
    <property type="entry name" value="BatD"/>
    <property type="match status" value="2"/>
</dbReference>
<dbReference type="InterPro" id="IPR025738">
    <property type="entry name" value="BatD"/>
</dbReference>
<proteinExistence type="predicted"/>
<dbReference type="PANTHER" id="PTHR40940">
    <property type="entry name" value="PROTEIN BATD-RELATED"/>
    <property type="match status" value="1"/>
</dbReference>
<feature type="region of interest" description="Disordered" evidence="1">
    <location>
        <begin position="262"/>
        <end position="295"/>
    </location>
</feature>
<organism evidence="4 5">
    <name type="scientific">Rudanella paleaurantiibacter</name>
    <dbReference type="NCBI Taxonomy" id="2614655"/>
    <lineage>
        <taxon>Bacteria</taxon>
        <taxon>Pseudomonadati</taxon>
        <taxon>Bacteroidota</taxon>
        <taxon>Cytophagia</taxon>
        <taxon>Cytophagales</taxon>
        <taxon>Cytophagaceae</taxon>
        <taxon>Rudanella</taxon>
    </lineage>
</organism>
<keyword evidence="2" id="KW-1133">Transmembrane helix</keyword>
<dbReference type="RefSeq" id="WP_152122656.1">
    <property type="nucleotide sequence ID" value="NZ_WELI01000001.1"/>
</dbReference>
<evidence type="ECO:0000313" key="4">
    <source>
        <dbReference type="EMBL" id="KAB7732936.1"/>
    </source>
</evidence>
<reference evidence="4 5" key="1">
    <citation type="submission" date="2019-10" db="EMBL/GenBank/DDBJ databases">
        <title>Rudanella paleaurantiibacter sp. nov., isolated from sludge.</title>
        <authorList>
            <person name="Xu S.Q."/>
        </authorList>
    </citation>
    <scope>NUCLEOTIDE SEQUENCE [LARGE SCALE GENOMIC DNA]</scope>
    <source>
        <strain evidence="4 5">HX-22-17</strain>
    </source>
</reference>
<dbReference type="Proteomes" id="UP000488299">
    <property type="component" value="Unassembled WGS sequence"/>
</dbReference>
<keyword evidence="5" id="KW-1185">Reference proteome</keyword>
<evidence type="ECO:0000256" key="3">
    <source>
        <dbReference type="SAM" id="SignalP"/>
    </source>
</evidence>
<dbReference type="PANTHER" id="PTHR40940:SF2">
    <property type="entry name" value="BATD"/>
    <property type="match status" value="1"/>
</dbReference>
<feature type="signal peptide" evidence="3">
    <location>
        <begin position="1"/>
        <end position="18"/>
    </location>
</feature>
<comment type="caution">
    <text evidence="4">The sequence shown here is derived from an EMBL/GenBank/DDBJ whole genome shotgun (WGS) entry which is preliminary data.</text>
</comment>
<dbReference type="AlphaFoldDB" id="A0A7J5U590"/>
<evidence type="ECO:0008006" key="6">
    <source>
        <dbReference type="Google" id="ProtNLM"/>
    </source>
</evidence>
<keyword evidence="2" id="KW-0472">Membrane</keyword>
<feature type="chain" id="PRO_5029911097" description="Protein BatD" evidence="3">
    <location>
        <begin position="19"/>
        <end position="518"/>
    </location>
</feature>
<feature type="transmembrane region" description="Helical" evidence="2">
    <location>
        <begin position="492"/>
        <end position="516"/>
    </location>
</feature>
<evidence type="ECO:0000256" key="1">
    <source>
        <dbReference type="SAM" id="MobiDB-lite"/>
    </source>
</evidence>
<dbReference type="EMBL" id="WELI01000001">
    <property type="protein sequence ID" value="KAB7732936.1"/>
    <property type="molecule type" value="Genomic_DNA"/>
</dbReference>
<keyword evidence="2" id="KW-0812">Transmembrane</keyword>